<name>A0A9Q7ABJ7_9BACT</name>
<dbReference type="HAMAP" id="MF_02065">
    <property type="entry name" value="MltG"/>
    <property type="match status" value="1"/>
</dbReference>
<reference evidence="9" key="1">
    <citation type="submission" date="2021-04" db="EMBL/GenBank/DDBJ databases">
        <title>A novel Synergistetes isolate from a pyrite-forming mixed culture.</title>
        <authorList>
            <person name="Bunk B."/>
            <person name="Sproer C."/>
            <person name="Spring S."/>
            <person name="Pester M."/>
        </authorList>
    </citation>
    <scope>NUCLEOTIDE SEQUENCE [LARGE SCALE GENOMIC DNA]</scope>
    <source>
        <strain evidence="9">J.5.4.2-T.3.5.2</strain>
    </source>
</reference>
<keyword evidence="5 7" id="KW-0456">Lyase</keyword>
<protein>
    <recommendedName>
        <fullName evidence="7">Endolytic murein transglycosylase</fullName>
        <ecNumber evidence="7">4.2.2.29</ecNumber>
    </recommendedName>
    <alternativeName>
        <fullName evidence="7">Peptidoglycan lytic transglycosylase</fullName>
    </alternativeName>
    <alternativeName>
        <fullName evidence="7">Peptidoglycan polymerization terminase</fullName>
    </alternativeName>
</protein>
<dbReference type="GO" id="GO:0071555">
    <property type="term" value="P:cell wall organization"/>
    <property type="evidence" value="ECO:0007669"/>
    <property type="project" value="UniProtKB-KW"/>
</dbReference>
<dbReference type="GO" id="GO:0009252">
    <property type="term" value="P:peptidoglycan biosynthetic process"/>
    <property type="evidence" value="ECO:0007669"/>
    <property type="project" value="UniProtKB-UniRule"/>
</dbReference>
<keyword evidence="2 7" id="KW-0812">Transmembrane</keyword>
<comment type="similarity">
    <text evidence="7">Belongs to the transglycosylase MltG family.</text>
</comment>
<comment type="function">
    <text evidence="7">Functions as a peptidoglycan terminase that cleaves nascent peptidoglycan strands endolytically to terminate their elongation.</text>
</comment>
<dbReference type="Proteomes" id="UP000671879">
    <property type="component" value="Chromosome"/>
</dbReference>
<dbReference type="GO" id="GO:0008932">
    <property type="term" value="F:lytic endotransglycosylase activity"/>
    <property type="evidence" value="ECO:0007669"/>
    <property type="project" value="UniProtKB-UniRule"/>
</dbReference>
<accession>A0A9Q7ABJ7</accession>
<evidence type="ECO:0000256" key="4">
    <source>
        <dbReference type="ARBA" id="ARBA00023136"/>
    </source>
</evidence>
<evidence type="ECO:0000256" key="3">
    <source>
        <dbReference type="ARBA" id="ARBA00022989"/>
    </source>
</evidence>
<dbReference type="EC" id="4.2.2.29" evidence="7"/>
<proteinExistence type="inferred from homology"/>
<evidence type="ECO:0000313" key="8">
    <source>
        <dbReference type="EMBL" id="QTX33571.1"/>
    </source>
</evidence>
<dbReference type="NCBIfam" id="TIGR00247">
    <property type="entry name" value="endolytic transglycosylase MltG"/>
    <property type="match status" value="1"/>
</dbReference>
<sequence length="272" mass="31138">MTAYEAAVELQHQGFVDDGRALARWMTKFGIDRNLRPGLYRIRRGSPWEVARQIRSEEPELRRVTLIPGTDGDEWGPYREALEKKALFPQELQGLLPEIIEDRILFLLPETYYVVPGFDEAEQVVRQASRLWLQKLGGRELSAQEVLGRGILASIVEKEVRLDSERSLAASVFLNRLDRKMALQSCATVVYAWKERGRRLARLSHEDLKIDSPFNTYLHSGLPPHPICLPGLVSWRAALEPAESDFLFFVAKGDGSHIFTRTYKEHLQAQKK</sequence>
<evidence type="ECO:0000256" key="2">
    <source>
        <dbReference type="ARBA" id="ARBA00022692"/>
    </source>
</evidence>
<dbReference type="Gene3D" id="3.30.160.60">
    <property type="entry name" value="Classic Zinc Finger"/>
    <property type="match status" value="1"/>
</dbReference>
<evidence type="ECO:0000256" key="1">
    <source>
        <dbReference type="ARBA" id="ARBA00022475"/>
    </source>
</evidence>
<keyword evidence="6 7" id="KW-0961">Cell wall biogenesis/degradation</keyword>
<evidence type="ECO:0000256" key="5">
    <source>
        <dbReference type="ARBA" id="ARBA00023239"/>
    </source>
</evidence>
<evidence type="ECO:0000256" key="7">
    <source>
        <dbReference type="HAMAP-Rule" id="MF_02065"/>
    </source>
</evidence>
<evidence type="ECO:0000313" key="9">
    <source>
        <dbReference type="Proteomes" id="UP000671879"/>
    </source>
</evidence>
<comment type="catalytic activity">
    <reaction evidence="7">
        <text>a peptidoglycan chain = a peptidoglycan chain with N-acetyl-1,6-anhydromuramyl-[peptide] at the reducing end + a peptidoglycan chain with N-acetylglucosamine at the non-reducing end.</text>
        <dbReference type="EC" id="4.2.2.29"/>
    </reaction>
</comment>
<dbReference type="PANTHER" id="PTHR30518">
    <property type="entry name" value="ENDOLYTIC MUREIN TRANSGLYCOSYLASE"/>
    <property type="match status" value="1"/>
</dbReference>
<dbReference type="KEGG" id="aram:KAR29_06890"/>
<feature type="site" description="Important for catalytic activity" evidence="7">
    <location>
        <position position="159"/>
    </location>
</feature>
<dbReference type="InterPro" id="IPR003770">
    <property type="entry name" value="MLTG-like"/>
</dbReference>
<dbReference type="CDD" id="cd08010">
    <property type="entry name" value="MltG_like"/>
    <property type="match status" value="1"/>
</dbReference>
<keyword evidence="3 7" id="KW-1133">Transmembrane helix</keyword>
<dbReference type="AlphaFoldDB" id="A0A9Q7ABJ7"/>
<keyword evidence="4 7" id="KW-0472">Membrane</keyword>
<dbReference type="Pfam" id="PF02618">
    <property type="entry name" value="YceG"/>
    <property type="match status" value="1"/>
</dbReference>
<organism evidence="8 9">
    <name type="scientific">Aminithiophilus ramosus</name>
    <dbReference type="NCBI Taxonomy" id="3029084"/>
    <lineage>
        <taxon>Bacteria</taxon>
        <taxon>Thermotogati</taxon>
        <taxon>Synergistota</taxon>
        <taxon>Synergistia</taxon>
        <taxon>Synergistales</taxon>
        <taxon>Aminithiophilaceae</taxon>
        <taxon>Aminithiophilus</taxon>
    </lineage>
</organism>
<dbReference type="GO" id="GO:0005886">
    <property type="term" value="C:plasma membrane"/>
    <property type="evidence" value="ECO:0007669"/>
    <property type="project" value="UniProtKB-UniRule"/>
</dbReference>
<dbReference type="PANTHER" id="PTHR30518:SF2">
    <property type="entry name" value="ENDOLYTIC MUREIN TRANSGLYCOSYLASE"/>
    <property type="match status" value="1"/>
</dbReference>
<evidence type="ECO:0000256" key="6">
    <source>
        <dbReference type="ARBA" id="ARBA00023316"/>
    </source>
</evidence>
<gene>
    <name evidence="7 8" type="primary">mltG</name>
    <name evidence="8" type="ORF">KAR29_06890</name>
</gene>
<dbReference type="EMBL" id="CP072943">
    <property type="protein sequence ID" value="QTX33571.1"/>
    <property type="molecule type" value="Genomic_DNA"/>
</dbReference>
<keyword evidence="1 7" id="KW-1003">Cell membrane</keyword>
<keyword evidence="9" id="KW-1185">Reference proteome</keyword>